<evidence type="ECO:0000259" key="3">
    <source>
        <dbReference type="Pfam" id="PF22754"/>
    </source>
</evidence>
<feature type="domain" description="Plant bHLH transcription factor ACT-like" evidence="3">
    <location>
        <begin position="62"/>
        <end position="138"/>
    </location>
</feature>
<dbReference type="OrthoDB" id="551431at2759"/>
<gene>
    <name evidence="4" type="ORF">Lalb_Chr06g0173791</name>
</gene>
<proteinExistence type="predicted"/>
<dbReference type="InterPro" id="IPR051358">
    <property type="entry name" value="TF_AMS/ICE1/BHLH6-like"/>
</dbReference>
<dbReference type="EMBL" id="WOCE01000006">
    <property type="protein sequence ID" value="KAE9612503.1"/>
    <property type="molecule type" value="Genomic_DNA"/>
</dbReference>
<reference evidence="5" key="1">
    <citation type="journal article" date="2020" name="Nat. Commun.">
        <title>Genome sequence of the cluster root forming white lupin.</title>
        <authorList>
            <person name="Hufnagel B."/>
            <person name="Marques A."/>
            <person name="Soriano A."/>
            <person name="Marques L."/>
            <person name="Divol F."/>
            <person name="Doumas P."/>
            <person name="Sallet E."/>
            <person name="Mancinotti D."/>
            <person name="Carrere S."/>
            <person name="Marande W."/>
            <person name="Arribat S."/>
            <person name="Keller J."/>
            <person name="Huneau C."/>
            <person name="Blein T."/>
            <person name="Aime D."/>
            <person name="Laguerre M."/>
            <person name="Taylor J."/>
            <person name="Schubert V."/>
            <person name="Nelson M."/>
            <person name="Geu-Flores F."/>
            <person name="Crespi M."/>
            <person name="Gallardo-Guerrero K."/>
            <person name="Delaux P.-M."/>
            <person name="Salse J."/>
            <person name="Berges H."/>
            <person name="Guyot R."/>
            <person name="Gouzy J."/>
            <person name="Peret B."/>
        </authorList>
    </citation>
    <scope>NUCLEOTIDE SEQUENCE [LARGE SCALE GENOMIC DNA]</scope>
    <source>
        <strain evidence="5">cv. Amiga</strain>
    </source>
</reference>
<evidence type="ECO:0000256" key="1">
    <source>
        <dbReference type="ARBA" id="ARBA00004123"/>
    </source>
</evidence>
<dbReference type="GO" id="GO:0005634">
    <property type="term" value="C:nucleus"/>
    <property type="evidence" value="ECO:0007669"/>
    <property type="project" value="UniProtKB-SubCell"/>
</dbReference>
<name>A0A6A4QFT3_LUPAL</name>
<evidence type="ECO:0000313" key="4">
    <source>
        <dbReference type="EMBL" id="KAE9612503.1"/>
    </source>
</evidence>
<keyword evidence="5" id="KW-1185">Reference proteome</keyword>
<dbReference type="PANTHER" id="PTHR31945:SF129">
    <property type="entry name" value="TRANSCRIPTION FACTOR SCREAM2"/>
    <property type="match status" value="1"/>
</dbReference>
<keyword evidence="2" id="KW-0539">Nucleus</keyword>
<dbReference type="PANTHER" id="PTHR31945">
    <property type="entry name" value="TRANSCRIPTION FACTOR SCREAM2-RELATED"/>
    <property type="match status" value="1"/>
</dbReference>
<sequence length="144" mass="15907">MDLIQKVNDLHNELGLTPSGSFITPSSSFHPVTPGVPTLPSRVKDELCLSSLATPKSRSPKVEVRLREGRTIDVHMFCACKPGLFLSTMTALDSLGFDVQHAVISCFNDFVLDVYRAEQCRDGLDLLPEQIKTVLLEAADFRCE</sequence>
<dbReference type="InterPro" id="IPR054502">
    <property type="entry name" value="bHLH-TF_ACT-like_plant"/>
</dbReference>
<dbReference type="GO" id="GO:0043565">
    <property type="term" value="F:sequence-specific DNA binding"/>
    <property type="evidence" value="ECO:0007669"/>
    <property type="project" value="TreeGrafter"/>
</dbReference>
<dbReference type="AlphaFoldDB" id="A0A6A4QFT3"/>
<comment type="subcellular location">
    <subcellularLocation>
        <location evidence="1">Nucleus</location>
    </subcellularLocation>
</comment>
<dbReference type="Pfam" id="PF22754">
    <property type="entry name" value="bHLH-TF_ACT-like_plant"/>
    <property type="match status" value="1"/>
</dbReference>
<dbReference type="GO" id="GO:0003700">
    <property type="term" value="F:DNA-binding transcription factor activity"/>
    <property type="evidence" value="ECO:0007669"/>
    <property type="project" value="TreeGrafter"/>
</dbReference>
<dbReference type="Proteomes" id="UP000447434">
    <property type="component" value="Chromosome 6"/>
</dbReference>
<evidence type="ECO:0000313" key="5">
    <source>
        <dbReference type="Proteomes" id="UP000447434"/>
    </source>
</evidence>
<comment type="caution">
    <text evidence="4">The sequence shown here is derived from an EMBL/GenBank/DDBJ whole genome shotgun (WGS) entry which is preliminary data.</text>
</comment>
<organism evidence="4 5">
    <name type="scientific">Lupinus albus</name>
    <name type="common">White lupine</name>
    <name type="synonym">Lupinus termis</name>
    <dbReference type="NCBI Taxonomy" id="3870"/>
    <lineage>
        <taxon>Eukaryota</taxon>
        <taxon>Viridiplantae</taxon>
        <taxon>Streptophyta</taxon>
        <taxon>Embryophyta</taxon>
        <taxon>Tracheophyta</taxon>
        <taxon>Spermatophyta</taxon>
        <taxon>Magnoliopsida</taxon>
        <taxon>eudicotyledons</taxon>
        <taxon>Gunneridae</taxon>
        <taxon>Pentapetalae</taxon>
        <taxon>rosids</taxon>
        <taxon>fabids</taxon>
        <taxon>Fabales</taxon>
        <taxon>Fabaceae</taxon>
        <taxon>Papilionoideae</taxon>
        <taxon>50 kb inversion clade</taxon>
        <taxon>genistoids sensu lato</taxon>
        <taxon>core genistoids</taxon>
        <taxon>Genisteae</taxon>
        <taxon>Lupinus</taxon>
    </lineage>
</organism>
<evidence type="ECO:0000256" key="2">
    <source>
        <dbReference type="ARBA" id="ARBA00023242"/>
    </source>
</evidence>
<accession>A0A6A4QFT3</accession>
<protein>
    <recommendedName>
        <fullName evidence="3">Plant bHLH transcription factor ACT-like domain-containing protein</fullName>
    </recommendedName>
</protein>